<gene>
    <name evidence="8" type="ORF">EGO53_16165</name>
</gene>
<dbReference type="InterPro" id="IPR001094">
    <property type="entry name" value="Flavdoxin-like"/>
</dbReference>
<evidence type="ECO:0000256" key="1">
    <source>
        <dbReference type="ARBA" id="ARBA00001917"/>
    </source>
</evidence>
<dbReference type="Gene3D" id="2.40.30.10">
    <property type="entry name" value="Translation factors"/>
    <property type="match status" value="1"/>
</dbReference>
<dbReference type="Gene3D" id="1.20.990.10">
    <property type="entry name" value="NADPH-cytochrome p450 Reductase, Chain A, domain 3"/>
    <property type="match status" value="1"/>
</dbReference>
<dbReference type="GO" id="GO:0019344">
    <property type="term" value="P:cysteine biosynthetic process"/>
    <property type="evidence" value="ECO:0007669"/>
    <property type="project" value="UniProtKB-KW"/>
</dbReference>
<feature type="domain" description="FAD-binding FR-type" evidence="7">
    <location>
        <begin position="167"/>
        <end position="367"/>
    </location>
</feature>
<name>A0A515CYK0_SERLI</name>
<keyword evidence="2" id="KW-0285">Flavoprotein</keyword>
<dbReference type="InterPro" id="IPR017927">
    <property type="entry name" value="FAD-bd_FR_type"/>
</dbReference>
<organism evidence="8 9">
    <name type="scientific">Serratia liquefaciens</name>
    <dbReference type="NCBI Taxonomy" id="614"/>
    <lineage>
        <taxon>Bacteria</taxon>
        <taxon>Pseudomonadati</taxon>
        <taxon>Pseudomonadota</taxon>
        <taxon>Gammaproteobacteria</taxon>
        <taxon>Enterobacterales</taxon>
        <taxon>Yersiniaceae</taxon>
        <taxon>Serratia</taxon>
    </lineage>
</organism>
<keyword evidence="3" id="KW-0288">FMN</keyword>
<feature type="domain" description="Flavodoxin-like" evidence="6">
    <location>
        <begin position="8"/>
        <end position="144"/>
    </location>
</feature>
<proteinExistence type="predicted"/>
<evidence type="ECO:0000256" key="2">
    <source>
        <dbReference type="ARBA" id="ARBA00022630"/>
    </source>
</evidence>
<dbReference type="InterPro" id="IPR039261">
    <property type="entry name" value="FNR_nucleotide-bd"/>
</dbReference>
<protein>
    <submittedName>
        <fullName evidence="8">Sulfite reductase flavoprotein subunit alpha</fullName>
    </submittedName>
</protein>
<evidence type="ECO:0000313" key="8">
    <source>
        <dbReference type="EMBL" id="QDL33243.1"/>
    </source>
</evidence>
<keyword evidence="4" id="KW-0249">Electron transport</keyword>
<dbReference type="PRINTS" id="PR00369">
    <property type="entry name" value="FLAVODOXIN"/>
</dbReference>
<evidence type="ECO:0000256" key="5">
    <source>
        <dbReference type="ARBA" id="ARBA00023192"/>
    </source>
</evidence>
<dbReference type="GO" id="GO:0010181">
    <property type="term" value="F:FMN binding"/>
    <property type="evidence" value="ECO:0007669"/>
    <property type="project" value="InterPro"/>
</dbReference>
<dbReference type="Pfam" id="PF00258">
    <property type="entry name" value="Flavodoxin_1"/>
    <property type="match status" value="1"/>
</dbReference>
<evidence type="ECO:0000256" key="4">
    <source>
        <dbReference type="ARBA" id="ARBA00022982"/>
    </source>
</evidence>
<dbReference type="Gene3D" id="3.40.50.80">
    <property type="entry name" value="Nucleotide-binding domain of ferredoxin-NADP reductase (FNR) module"/>
    <property type="match status" value="1"/>
</dbReference>
<dbReference type="InterPro" id="IPR001709">
    <property type="entry name" value="Flavoprot_Pyr_Nucl_cyt_Rdtase"/>
</dbReference>
<dbReference type="InterPro" id="IPR001433">
    <property type="entry name" value="OxRdtase_FAD/NAD-bd"/>
</dbReference>
<dbReference type="InterPro" id="IPR029039">
    <property type="entry name" value="Flavoprotein-like_sf"/>
</dbReference>
<dbReference type="EMBL" id="CP033893">
    <property type="protein sequence ID" value="QDL33243.1"/>
    <property type="molecule type" value="Genomic_DNA"/>
</dbReference>
<evidence type="ECO:0000259" key="6">
    <source>
        <dbReference type="PROSITE" id="PS50902"/>
    </source>
</evidence>
<dbReference type="InterPro" id="IPR023173">
    <property type="entry name" value="NADPH_Cyt_P450_Rdtase_alpha"/>
</dbReference>
<dbReference type="RefSeq" id="WP_142815702.1">
    <property type="nucleotide sequence ID" value="NZ_CP033893.1"/>
</dbReference>
<keyword evidence="4" id="KW-0813">Transport</keyword>
<dbReference type="Gene3D" id="3.40.50.360">
    <property type="match status" value="1"/>
</dbReference>
<dbReference type="STRING" id="614.XJ20_17015"/>
<dbReference type="GO" id="GO:0005829">
    <property type="term" value="C:cytosol"/>
    <property type="evidence" value="ECO:0007669"/>
    <property type="project" value="TreeGrafter"/>
</dbReference>
<dbReference type="AlphaFoldDB" id="A0A515CYK0"/>
<reference evidence="8 9" key="1">
    <citation type="submission" date="2018-11" db="EMBL/GenBank/DDBJ databases">
        <title>The first complete genome of Serratia liquefaciens isolated from metalophyte plant revel distinctness adaptive mechanisms in an extreme habitat.</title>
        <authorList>
            <person name="Caneschi W.L."/>
            <person name="Sanchez A.B."/>
            <person name="Felestrino E.B."/>
            <person name="Assis R.A.B."/>
            <person name="Lemes C.G.C."/>
            <person name="Cordeiro I.F."/>
            <person name="Fonseca N.P."/>
            <person name="Villa M."/>
            <person name="Vieira I.T."/>
            <person name="Moraes L.A."/>
            <person name="Kamino L.H.Y."/>
            <person name="do Carmo F."/>
            <person name="Garcia C.M."/>
            <person name="Almeida N.F."/>
            <person name="Silva R.S."/>
            <person name="Ferro J.A."/>
            <person name="Ferro M.I.T."/>
            <person name="Varani A.M."/>
            <person name="Ferreira R.M."/>
            <person name="dos Santos V.L."/>
            <person name="Silva U.C."/>
            <person name="Setubal J.C."/>
            <person name="Moreira L.M."/>
        </authorList>
    </citation>
    <scope>NUCLEOTIDE SEQUENCE [LARGE SCALE GENOMIC DNA]</scope>
    <source>
        <strain evidence="8 9">FG3</strain>
    </source>
</reference>
<dbReference type="GO" id="GO:0050660">
    <property type="term" value="F:flavin adenine dinucleotide binding"/>
    <property type="evidence" value="ECO:0007669"/>
    <property type="project" value="TreeGrafter"/>
</dbReference>
<accession>A0A515CYK0</accession>
<sequence>MADIIERILIGYGSESGKAQALATRLGELPFLHPYAPTLLTLNEISPADLGKGDLLLIVSSSFGDGEPPANAELFFDALTHTPNLTHLRYAIFGLGDTAYPHFCGFTQWLDAGLSERGAQAIVNRVDADINFESFFTTWSAVVEQVIAGDWQAGRDLHLRVTAYGEDNAFAAGLLERRSLSARAPHAWHLRLDISGSGIAYRAGDTLYLLPENDEDLLLRLSAWFDRPEAAEALRRRELRQISKATLRELAQLAGSEDLKGMLKIRQRKTLEAYLYGADLLDVLQEFCTPQSVTLDDLLTLLPACLPRAYSIASAAREDSLDLCIREVRYERNGRARNGTATGWLLDNPGPFRVFCRANPNFYLPSDPQTPVLFIGTGTGIAPLIGLLHEMAIDGGQRETALIFGEKRRDEDFLYREELESLCKNGVLNRLITAFSRDGAAKYYVQHAIEEHADYVRELLLKGAHLYLCGNRQYLETAVAQALEKACAPGDETATDSLWQRLTQQGRLHLELY</sequence>
<dbReference type="PANTHER" id="PTHR19384">
    <property type="entry name" value="NITRIC OXIDE SYNTHASE-RELATED"/>
    <property type="match status" value="1"/>
</dbReference>
<dbReference type="SUPFAM" id="SSF63380">
    <property type="entry name" value="Riboflavin synthase domain-like"/>
    <property type="match status" value="1"/>
</dbReference>
<dbReference type="PROSITE" id="PS50902">
    <property type="entry name" value="FLAVODOXIN_LIKE"/>
    <property type="match status" value="1"/>
</dbReference>
<evidence type="ECO:0000313" key="9">
    <source>
        <dbReference type="Proteomes" id="UP000317572"/>
    </source>
</evidence>
<comment type="cofactor">
    <cofactor evidence="1">
        <name>FMN</name>
        <dbReference type="ChEBI" id="CHEBI:58210"/>
    </cofactor>
</comment>
<dbReference type="PROSITE" id="PS51384">
    <property type="entry name" value="FAD_FR"/>
    <property type="match status" value="1"/>
</dbReference>
<dbReference type="Pfam" id="PF00175">
    <property type="entry name" value="NAD_binding_1"/>
    <property type="match status" value="1"/>
</dbReference>
<evidence type="ECO:0000256" key="3">
    <source>
        <dbReference type="ARBA" id="ARBA00022643"/>
    </source>
</evidence>
<dbReference type="InterPro" id="IPR017938">
    <property type="entry name" value="Riboflavin_synthase-like_b-brl"/>
</dbReference>
<dbReference type="SUPFAM" id="SSF52343">
    <property type="entry name" value="Ferredoxin reductase-like, C-terminal NADP-linked domain"/>
    <property type="match status" value="1"/>
</dbReference>
<dbReference type="PANTHER" id="PTHR19384:SF128">
    <property type="entry name" value="NADPH OXIDOREDUCTASE A"/>
    <property type="match status" value="1"/>
</dbReference>
<keyword evidence="5" id="KW-0198">Cysteine biosynthesis</keyword>
<keyword evidence="5" id="KW-0028">Amino-acid biosynthesis</keyword>
<dbReference type="SUPFAM" id="SSF52218">
    <property type="entry name" value="Flavoproteins"/>
    <property type="match status" value="1"/>
</dbReference>
<evidence type="ECO:0000259" key="7">
    <source>
        <dbReference type="PROSITE" id="PS51384"/>
    </source>
</evidence>
<dbReference type="InterPro" id="IPR008254">
    <property type="entry name" value="Flavodoxin/NO_synth"/>
</dbReference>
<dbReference type="Proteomes" id="UP000317572">
    <property type="component" value="Chromosome"/>
</dbReference>
<dbReference type="PRINTS" id="PR00371">
    <property type="entry name" value="FPNCR"/>
</dbReference>
<dbReference type="GO" id="GO:0016491">
    <property type="term" value="F:oxidoreductase activity"/>
    <property type="evidence" value="ECO:0007669"/>
    <property type="project" value="InterPro"/>
</dbReference>